<feature type="non-terminal residue" evidence="1">
    <location>
        <position position="122"/>
    </location>
</feature>
<reference evidence="1 2" key="1">
    <citation type="submission" date="2021-06" db="EMBL/GenBank/DDBJ databases">
        <authorList>
            <person name="Kallberg Y."/>
            <person name="Tangrot J."/>
            <person name="Rosling A."/>
        </authorList>
    </citation>
    <scope>NUCLEOTIDE SEQUENCE [LARGE SCALE GENOMIC DNA]</scope>
    <source>
        <strain evidence="1 2">120-4 pot B 10/14</strain>
    </source>
</reference>
<proteinExistence type="predicted"/>
<organism evidence="1 2">
    <name type="scientific">Gigaspora margarita</name>
    <dbReference type="NCBI Taxonomy" id="4874"/>
    <lineage>
        <taxon>Eukaryota</taxon>
        <taxon>Fungi</taxon>
        <taxon>Fungi incertae sedis</taxon>
        <taxon>Mucoromycota</taxon>
        <taxon>Glomeromycotina</taxon>
        <taxon>Glomeromycetes</taxon>
        <taxon>Diversisporales</taxon>
        <taxon>Gigasporaceae</taxon>
        <taxon>Gigaspora</taxon>
    </lineage>
</organism>
<evidence type="ECO:0000313" key="2">
    <source>
        <dbReference type="Proteomes" id="UP000789901"/>
    </source>
</evidence>
<dbReference type="EMBL" id="CAJVQB010072169">
    <property type="protein sequence ID" value="CAG8843356.1"/>
    <property type="molecule type" value="Genomic_DNA"/>
</dbReference>
<feature type="non-terminal residue" evidence="1">
    <location>
        <position position="1"/>
    </location>
</feature>
<gene>
    <name evidence="1" type="ORF">GMARGA_LOCUS36502</name>
</gene>
<evidence type="ECO:0000313" key="1">
    <source>
        <dbReference type="EMBL" id="CAG8843356.1"/>
    </source>
</evidence>
<name>A0ABN7WXX7_GIGMA</name>
<accession>A0ABN7WXX7</accession>
<dbReference type="Proteomes" id="UP000789901">
    <property type="component" value="Unassembled WGS sequence"/>
</dbReference>
<protein>
    <submittedName>
        <fullName evidence="1">18930_t:CDS:1</fullName>
    </submittedName>
</protein>
<keyword evidence="2" id="KW-1185">Reference proteome</keyword>
<sequence length="122" mass="13831">PESHQFSSYNSDTISWSNKNELDESNELNDLNLSNISENIYDLDTASNSSSSDQVLLCNSGIIVTNNEIKLKKIYCKVKIKDKNGLKKECSNNYELTTGTGNLKSHFHQVYRILPLEENNNN</sequence>
<comment type="caution">
    <text evidence="1">The sequence shown here is derived from an EMBL/GenBank/DDBJ whole genome shotgun (WGS) entry which is preliminary data.</text>
</comment>